<organism evidence="2 3">
    <name type="scientific">Paenibacillus lutrae</name>
    <dbReference type="NCBI Taxonomy" id="2078573"/>
    <lineage>
        <taxon>Bacteria</taxon>
        <taxon>Bacillati</taxon>
        <taxon>Bacillota</taxon>
        <taxon>Bacilli</taxon>
        <taxon>Bacillales</taxon>
        <taxon>Paenibacillaceae</taxon>
        <taxon>Paenibacillus</taxon>
    </lineage>
</organism>
<dbReference type="EMBL" id="RHLK01000011">
    <property type="protein sequence ID" value="MVP01272.1"/>
    <property type="molecule type" value="Genomic_DNA"/>
</dbReference>
<keyword evidence="3" id="KW-1185">Reference proteome</keyword>
<dbReference type="InterPro" id="IPR023181">
    <property type="entry name" value="Homospermid_syn-like_C"/>
</dbReference>
<proteinExistence type="predicted"/>
<dbReference type="Proteomes" id="UP000490800">
    <property type="component" value="Unassembled WGS sequence"/>
</dbReference>
<accession>A0A7X3FKG7</accession>
<dbReference type="Pfam" id="PF03435">
    <property type="entry name" value="Sacchrp_dh_NADP"/>
    <property type="match status" value="1"/>
</dbReference>
<feature type="domain" description="Saccharopine dehydrogenase NADP binding" evidence="1">
    <location>
        <begin position="28"/>
        <end position="147"/>
    </location>
</feature>
<sequence>MGSASINHEYLGLKELIYLVNHKITLSILGSAGGVAKSILAILDKAFQNVHDPIHSFISSVTLHLVDQRQKDMEYYEQFVPHLKPSITLHQLDLNDLKRFRQHLNHTQTRIVIDVSWADTVDMLDCCNELGVQYINTALENTMVDEKEDLEGFTLLERYRIFEENRGRFTNTKAIIGSGMNPGVVQWMVMHLLKQTPEEIPLGCYIVEHDNSFYTDPSLIQQKTVYTTWSPECFLDEAILNYPMFVKQHMPLILYNAVYELEFKVVLGNKQFYGCLMPHEEVLTLGKAYDMEVGFLYRVNDYTTDLIRANLGNAQDLWDWNNKVLDPLDAEINGEDLVGVLLVYKDKERFMYNAMSNRSVFSEYKTNATYFQVACGIYGALSALLLDDIPNGIYFVDELLLQTDTEYGKYVSFYMKDFVTGENNSSDGLLLNRLKRR</sequence>
<evidence type="ECO:0000313" key="3">
    <source>
        <dbReference type="Proteomes" id="UP000490800"/>
    </source>
</evidence>
<reference evidence="2 3" key="1">
    <citation type="journal article" date="2019" name="Microorganisms">
        <title>Paenibacillus lutrae sp. nov., A Chitinolytic Species Isolated from A River Otter in Castril Natural Park, Granada, Spain.</title>
        <authorList>
            <person name="Rodriguez M."/>
            <person name="Reina J.C."/>
            <person name="Bejar V."/>
            <person name="Llamas I."/>
        </authorList>
    </citation>
    <scope>NUCLEOTIDE SEQUENCE [LARGE SCALE GENOMIC DNA]</scope>
    <source>
        <strain evidence="2 3">N10</strain>
    </source>
</reference>
<protein>
    <submittedName>
        <fullName evidence="2">S-adenosylmethionine decarboxylase related protein</fullName>
    </submittedName>
</protein>
<dbReference type="AlphaFoldDB" id="A0A7X3FKG7"/>
<name>A0A7X3FKG7_9BACL</name>
<gene>
    <name evidence="2" type="ORF">EDM21_17390</name>
</gene>
<evidence type="ECO:0000313" key="2">
    <source>
        <dbReference type="EMBL" id="MVP01272.1"/>
    </source>
</evidence>
<dbReference type="OrthoDB" id="2446835at2"/>
<comment type="caution">
    <text evidence="2">The sequence shown here is derived from an EMBL/GenBank/DDBJ whole genome shotgun (WGS) entry which is preliminary data.</text>
</comment>
<evidence type="ECO:0000259" key="1">
    <source>
        <dbReference type="Pfam" id="PF03435"/>
    </source>
</evidence>
<dbReference type="Gene3D" id="3.40.50.720">
    <property type="entry name" value="NAD(P)-binding Rossmann-like Domain"/>
    <property type="match status" value="1"/>
</dbReference>
<dbReference type="Gene3D" id="3.30.360.30">
    <property type="entry name" value="homospermidine synthase like"/>
    <property type="match status" value="1"/>
</dbReference>
<dbReference type="InterPro" id="IPR005097">
    <property type="entry name" value="Sacchrp_dh_NADP-bd"/>
</dbReference>